<dbReference type="Gene3D" id="3.40.630.10">
    <property type="entry name" value="Zn peptidases"/>
    <property type="match status" value="1"/>
</dbReference>
<reference evidence="9 10" key="1">
    <citation type="submission" date="2018-07" db="EMBL/GenBank/DDBJ databases">
        <title>Oceanihabitans testaceum sp. nov., isolated from marine sediment.</title>
        <authorList>
            <person name="Li C.-M."/>
        </authorList>
    </citation>
    <scope>NUCLEOTIDE SEQUENCE [LARGE SCALE GENOMIC DNA]</scope>
    <source>
        <strain evidence="9 10">S9-10</strain>
    </source>
</reference>
<keyword evidence="4" id="KW-0378">Hydrolase</keyword>
<evidence type="ECO:0000256" key="1">
    <source>
        <dbReference type="ARBA" id="ARBA00001947"/>
    </source>
</evidence>
<comment type="similarity">
    <text evidence="2 7">Belongs to the peptidase M14 family.</text>
</comment>
<evidence type="ECO:0000256" key="5">
    <source>
        <dbReference type="ARBA" id="ARBA00022833"/>
    </source>
</evidence>
<dbReference type="PANTHER" id="PTHR11705">
    <property type="entry name" value="PROTEASE FAMILY M14 CARBOXYPEPTIDASE A,B"/>
    <property type="match status" value="1"/>
</dbReference>
<proteinExistence type="inferred from homology"/>
<dbReference type="GO" id="GO:0004181">
    <property type="term" value="F:metallocarboxypeptidase activity"/>
    <property type="evidence" value="ECO:0007669"/>
    <property type="project" value="InterPro"/>
</dbReference>
<dbReference type="RefSeq" id="WP_113966111.1">
    <property type="nucleotide sequence ID" value="NZ_QNRP01000002.1"/>
</dbReference>
<dbReference type="EMBL" id="QPIG01000002">
    <property type="protein sequence ID" value="RCU57447.1"/>
    <property type="molecule type" value="Genomic_DNA"/>
</dbReference>
<keyword evidence="10" id="KW-1185">Reference proteome</keyword>
<keyword evidence="6" id="KW-0482">Metalloprotease</keyword>
<evidence type="ECO:0000256" key="6">
    <source>
        <dbReference type="ARBA" id="ARBA00023049"/>
    </source>
</evidence>
<evidence type="ECO:0000313" key="9">
    <source>
        <dbReference type="EMBL" id="RCU57447.1"/>
    </source>
</evidence>
<sequence>MQIETLKTLFKEHKEESLFNRYITLENIEPLLNNLALKCQVLEIGKSVLHKNIYSISIGSGEKKVLMWSQMHGNESTTTKAVFDLLNFLISANDEVQAILKTCTIQIIPILNPDGAKAYTRLNANDVDLNRDAQNLTQPESVVLNECFKRFNPDFCYNLHGQRTIFSAGKANKSATVSFLAPAQDANGSITPNRKRAMELISVMNNNLQQQIPDQVGVYDDSFNINCVGDTFQSHNVPTMLFEAGHFKDDYAREITREYIFQSLLISLKYIAENAVSGDLYASYLDIPENQKLFYDIIIRKARVEGISWFVDIAIQYEERLVLDKIEFIPKVEKLTETNAFYAHKEIKANGAFVYTVENEAVFEGYQNDVVIMNDEELSLKLTKD</sequence>
<gene>
    <name evidence="9" type="ORF">DU428_06540</name>
</gene>
<dbReference type="PANTHER" id="PTHR11705:SF143">
    <property type="entry name" value="SLL0236 PROTEIN"/>
    <property type="match status" value="1"/>
</dbReference>
<accession>A0A368P3K8</accession>
<evidence type="ECO:0000256" key="7">
    <source>
        <dbReference type="PROSITE-ProRule" id="PRU01379"/>
    </source>
</evidence>
<dbReference type="InterPro" id="IPR000834">
    <property type="entry name" value="Peptidase_M14"/>
</dbReference>
<feature type="domain" description="Peptidase M14" evidence="8">
    <location>
        <begin position="11"/>
        <end position="275"/>
    </location>
</feature>
<evidence type="ECO:0000256" key="2">
    <source>
        <dbReference type="ARBA" id="ARBA00005988"/>
    </source>
</evidence>
<dbReference type="Proteomes" id="UP000252249">
    <property type="component" value="Unassembled WGS sequence"/>
</dbReference>
<organism evidence="9 10">
    <name type="scientific">Oceanihabitans sediminis</name>
    <dbReference type="NCBI Taxonomy" id="1812012"/>
    <lineage>
        <taxon>Bacteria</taxon>
        <taxon>Pseudomonadati</taxon>
        <taxon>Bacteroidota</taxon>
        <taxon>Flavobacteriia</taxon>
        <taxon>Flavobacteriales</taxon>
        <taxon>Flavobacteriaceae</taxon>
        <taxon>Oceanihabitans</taxon>
    </lineage>
</organism>
<keyword evidence="5" id="KW-0862">Zinc</keyword>
<comment type="caution">
    <text evidence="9">The sequence shown here is derived from an EMBL/GenBank/DDBJ whole genome shotgun (WGS) entry which is preliminary data.</text>
</comment>
<protein>
    <submittedName>
        <fullName evidence="9">Peptidase M14</fullName>
    </submittedName>
</protein>
<evidence type="ECO:0000259" key="8">
    <source>
        <dbReference type="PROSITE" id="PS52035"/>
    </source>
</evidence>
<keyword evidence="3" id="KW-0645">Protease</keyword>
<dbReference type="GO" id="GO:0005615">
    <property type="term" value="C:extracellular space"/>
    <property type="evidence" value="ECO:0007669"/>
    <property type="project" value="TreeGrafter"/>
</dbReference>
<dbReference type="PROSITE" id="PS52035">
    <property type="entry name" value="PEPTIDASE_M14"/>
    <property type="match status" value="1"/>
</dbReference>
<dbReference type="SMART" id="SM00631">
    <property type="entry name" value="Zn_pept"/>
    <property type="match status" value="1"/>
</dbReference>
<dbReference type="Pfam" id="PF00246">
    <property type="entry name" value="Peptidase_M14"/>
    <property type="match status" value="1"/>
</dbReference>
<dbReference type="OrthoDB" id="1119199at2"/>
<feature type="active site" description="Proton donor/acceptor" evidence="7">
    <location>
        <position position="243"/>
    </location>
</feature>
<evidence type="ECO:0000256" key="4">
    <source>
        <dbReference type="ARBA" id="ARBA00022801"/>
    </source>
</evidence>
<evidence type="ECO:0000256" key="3">
    <source>
        <dbReference type="ARBA" id="ARBA00022670"/>
    </source>
</evidence>
<dbReference type="SUPFAM" id="SSF53187">
    <property type="entry name" value="Zn-dependent exopeptidases"/>
    <property type="match status" value="1"/>
</dbReference>
<comment type="cofactor">
    <cofactor evidence="1">
        <name>Zn(2+)</name>
        <dbReference type="ChEBI" id="CHEBI:29105"/>
    </cofactor>
</comment>
<dbReference type="GO" id="GO:0008270">
    <property type="term" value="F:zinc ion binding"/>
    <property type="evidence" value="ECO:0007669"/>
    <property type="project" value="InterPro"/>
</dbReference>
<name>A0A368P3K8_9FLAO</name>
<dbReference type="GO" id="GO:0006508">
    <property type="term" value="P:proteolysis"/>
    <property type="evidence" value="ECO:0007669"/>
    <property type="project" value="UniProtKB-KW"/>
</dbReference>
<dbReference type="AlphaFoldDB" id="A0A368P3K8"/>
<evidence type="ECO:0000313" key="10">
    <source>
        <dbReference type="Proteomes" id="UP000252249"/>
    </source>
</evidence>